<name>A0A1W9S119_9BACT</name>
<dbReference type="Proteomes" id="UP000192611">
    <property type="component" value="Unassembled WGS sequence"/>
</dbReference>
<dbReference type="NCBIfam" id="TIGR00487">
    <property type="entry name" value="IF-2"/>
    <property type="match status" value="1"/>
</dbReference>
<keyword evidence="5 9" id="KW-0396">Initiation factor</keyword>
<dbReference type="FunFam" id="2.40.30.10:FF:000008">
    <property type="entry name" value="Translation initiation factor IF-2"/>
    <property type="match status" value="1"/>
</dbReference>
<dbReference type="PANTHER" id="PTHR43381">
    <property type="entry name" value="TRANSLATION INITIATION FACTOR IF-2-RELATED"/>
    <property type="match status" value="1"/>
</dbReference>
<evidence type="ECO:0000256" key="8">
    <source>
        <dbReference type="ARBA" id="ARBA00023134"/>
    </source>
</evidence>
<dbReference type="InterPro" id="IPR009000">
    <property type="entry name" value="Transl_B-barrel_sf"/>
</dbReference>
<evidence type="ECO:0000256" key="4">
    <source>
        <dbReference type="ARBA" id="ARBA00022490"/>
    </source>
</evidence>
<evidence type="ECO:0000256" key="10">
    <source>
        <dbReference type="RuleBase" id="RU000644"/>
    </source>
</evidence>
<dbReference type="Pfam" id="PF03144">
    <property type="entry name" value="GTP_EFTU_D2"/>
    <property type="match status" value="1"/>
</dbReference>
<comment type="function">
    <text evidence="9 10">One of the essential components for the initiation of protein synthesis. Protects formylmethionyl-tRNA from spontaneous hydrolysis and promotes its binding to the 30S ribosomal subunits. Also involved in the hydrolysis of GTP during the formation of the 70S ribosomal complex.</text>
</comment>
<dbReference type="PROSITE" id="PS01176">
    <property type="entry name" value="IF2"/>
    <property type="match status" value="1"/>
</dbReference>
<gene>
    <name evidence="9" type="primary">infB</name>
    <name evidence="14" type="ORF">B6D57_03720</name>
</gene>
<dbReference type="SUPFAM" id="SSF52540">
    <property type="entry name" value="P-loop containing nucleoside triphosphate hydrolases"/>
    <property type="match status" value="1"/>
</dbReference>
<feature type="binding site" evidence="9">
    <location>
        <begin position="306"/>
        <end position="310"/>
    </location>
    <ligand>
        <name>GTP</name>
        <dbReference type="ChEBI" id="CHEBI:37565"/>
    </ligand>
</feature>
<evidence type="ECO:0000256" key="6">
    <source>
        <dbReference type="ARBA" id="ARBA00022741"/>
    </source>
</evidence>
<sequence>MKVRELAKELGITIKELVDELKKLGISVSSGADKLTREQVEEYLNTKEDTGDVEEKAEMRVSGPKLKKVGREEKEKKFKKIEEKHIKEKRIEEKLKEEKREVKKDKRVEEAEKRLGIYNKPETKERVSKKKIEERKLEDKKVTTSTKTRRIAKIKRRRKLKKEEKEISKTRLKKMRAKEERVGKSVVVRGGLLLFELADLFKVEPEDLMDTYKKMTGETIDINSYLDRDIIEVLGEGFGYEIIYDEGEPVGRPPVVAMLGHVDHGKTTLLDAIRKTDYVSKEYGGITQHIGASVIDIKGKRIVFIDTPGHEAFTAMRARGAQITDIVVLVVAADDGVMPQTIEAYNHAKFAGVEIIVVINKIDKPGVNIEGVKRQLGELGLVPEEWGGDTLFSEVSALKGINIDDLLEKIILQAEMLELEGYPDKRTRGVVIESRLDKSMGPLATVIVVDGTLRVGDSVLVGDYTGKIRAMIEPLGERLTEALPGTPVEIIGLSGIPDPGDYLYGMDETLAKELSKILLDKKKKEEVASKRPSLDEWFELMKKGGPKELPLILKCDTFGTAEAIKKSIEQIKVGDYTANVLHWGVGSISESDVMLSLTSNAVIIGFNVGIEPKAKKEIEKENIDVRLYSVIYDVLDDIKDALTGLLEPEEREEMFGRAEVREVFSVSKLGAVAGCSVIEGKMVRGSNVRILRDEAVIYEGNLSSLKRFKDNVKEVQQGFECGIGVDGFNDYEVGDIIESFHIVREKRRRA</sequence>
<dbReference type="InterPro" id="IPR005225">
    <property type="entry name" value="Small_GTP-bd"/>
</dbReference>
<dbReference type="HAMAP" id="MF_00100_B">
    <property type="entry name" value="IF_2_B"/>
    <property type="match status" value="1"/>
</dbReference>
<dbReference type="SUPFAM" id="SSF50447">
    <property type="entry name" value="Translation proteins"/>
    <property type="match status" value="2"/>
</dbReference>
<dbReference type="InterPro" id="IPR044145">
    <property type="entry name" value="IF2_II"/>
</dbReference>
<feature type="coiled-coil region" evidence="12">
    <location>
        <begin position="81"/>
        <end position="112"/>
    </location>
</feature>
<evidence type="ECO:0000256" key="5">
    <source>
        <dbReference type="ARBA" id="ARBA00022540"/>
    </source>
</evidence>
<dbReference type="Pfam" id="PF11987">
    <property type="entry name" value="IF-2"/>
    <property type="match status" value="1"/>
</dbReference>
<dbReference type="Pfam" id="PF00009">
    <property type="entry name" value="GTP_EFTU"/>
    <property type="match status" value="1"/>
</dbReference>
<evidence type="ECO:0000256" key="1">
    <source>
        <dbReference type="ARBA" id="ARBA00004496"/>
    </source>
</evidence>
<evidence type="ECO:0000256" key="7">
    <source>
        <dbReference type="ARBA" id="ARBA00022917"/>
    </source>
</evidence>
<dbReference type="FunFam" id="3.40.50.300:FF:000019">
    <property type="entry name" value="Translation initiation factor IF-2"/>
    <property type="match status" value="1"/>
</dbReference>
<dbReference type="CDD" id="cd01887">
    <property type="entry name" value="IF2_eIF5B"/>
    <property type="match status" value="1"/>
</dbReference>
<reference evidence="15" key="1">
    <citation type="submission" date="2017-03" db="EMBL/GenBank/DDBJ databases">
        <title>Novel pathways for hydrocarbon cycling and metabolic interdependencies in hydrothermal sediment communities.</title>
        <authorList>
            <person name="Dombrowski N."/>
            <person name="Seitz K."/>
            <person name="Teske A."/>
            <person name="Baker B."/>
        </authorList>
    </citation>
    <scope>NUCLEOTIDE SEQUENCE [LARGE SCALE GENOMIC DNA]</scope>
</reference>
<dbReference type="Pfam" id="PF04760">
    <property type="entry name" value="IF2_N"/>
    <property type="match status" value="1"/>
</dbReference>
<dbReference type="Gene3D" id="1.10.10.2480">
    <property type="match status" value="1"/>
</dbReference>
<feature type="domain" description="Tr-type G" evidence="13">
    <location>
        <begin position="251"/>
        <end position="420"/>
    </location>
</feature>
<dbReference type="InterPro" id="IPR000795">
    <property type="entry name" value="T_Tr_GTP-bd_dom"/>
</dbReference>
<dbReference type="PROSITE" id="PS51722">
    <property type="entry name" value="G_TR_2"/>
    <property type="match status" value="1"/>
</dbReference>
<dbReference type="CDD" id="cd03692">
    <property type="entry name" value="mtIF2_IVc"/>
    <property type="match status" value="1"/>
</dbReference>
<dbReference type="Gene3D" id="3.40.50.300">
    <property type="entry name" value="P-loop containing nucleotide triphosphate hydrolases"/>
    <property type="match status" value="1"/>
</dbReference>
<feature type="binding site" evidence="9">
    <location>
        <begin position="260"/>
        <end position="267"/>
    </location>
    <ligand>
        <name>GTP</name>
        <dbReference type="ChEBI" id="CHEBI:37565"/>
    </ligand>
</feature>
<dbReference type="AlphaFoldDB" id="A0A1W9S119"/>
<evidence type="ECO:0000313" key="15">
    <source>
        <dbReference type="Proteomes" id="UP000192611"/>
    </source>
</evidence>
<evidence type="ECO:0000256" key="3">
    <source>
        <dbReference type="ARBA" id="ARBA00020675"/>
    </source>
</evidence>
<evidence type="ECO:0000256" key="2">
    <source>
        <dbReference type="ARBA" id="ARBA00007733"/>
    </source>
</evidence>
<dbReference type="GO" id="GO:0003743">
    <property type="term" value="F:translation initiation factor activity"/>
    <property type="evidence" value="ECO:0007669"/>
    <property type="project" value="UniProtKB-UniRule"/>
</dbReference>
<dbReference type="NCBIfam" id="TIGR00231">
    <property type="entry name" value="small_GTP"/>
    <property type="match status" value="1"/>
</dbReference>
<comment type="similarity">
    <text evidence="2 9 10">Belongs to the TRAFAC class translation factor GTPase superfamily. Classic translation factor GTPase family. IF-2 subfamily.</text>
</comment>
<dbReference type="InterPro" id="IPR023115">
    <property type="entry name" value="TIF_IF2_dom3"/>
</dbReference>
<evidence type="ECO:0000313" key="14">
    <source>
        <dbReference type="EMBL" id="OQX90327.1"/>
    </source>
</evidence>
<dbReference type="SUPFAM" id="SSF52156">
    <property type="entry name" value="Initiation factor IF2/eIF5b, domain 3"/>
    <property type="match status" value="1"/>
</dbReference>
<accession>A0A1W9S119</accession>
<feature type="binding site" evidence="9">
    <location>
        <begin position="360"/>
        <end position="363"/>
    </location>
    <ligand>
        <name>GTP</name>
        <dbReference type="ChEBI" id="CHEBI:37565"/>
    </ligand>
</feature>
<comment type="caution">
    <text evidence="14">The sequence shown here is derived from an EMBL/GenBank/DDBJ whole genome shotgun (WGS) entry which is preliminary data.</text>
</comment>
<protein>
    <recommendedName>
        <fullName evidence="3 9">Translation initiation factor IF-2</fullName>
    </recommendedName>
</protein>
<keyword evidence="7 9" id="KW-0648">Protein biosynthesis</keyword>
<dbReference type="InterPro" id="IPR027417">
    <property type="entry name" value="P-loop_NTPase"/>
</dbReference>
<proteinExistence type="inferred from homology"/>
<dbReference type="Pfam" id="PF22042">
    <property type="entry name" value="EF-G_D2"/>
    <property type="match status" value="1"/>
</dbReference>
<keyword evidence="6 9" id="KW-0547">Nucleotide-binding</keyword>
<dbReference type="GO" id="GO:0005525">
    <property type="term" value="F:GTP binding"/>
    <property type="evidence" value="ECO:0007669"/>
    <property type="project" value="UniProtKB-KW"/>
</dbReference>
<dbReference type="GO" id="GO:0003924">
    <property type="term" value="F:GTPase activity"/>
    <property type="evidence" value="ECO:0007669"/>
    <property type="project" value="UniProtKB-UniRule"/>
</dbReference>
<keyword evidence="4 9" id="KW-0963">Cytoplasm</keyword>
<keyword evidence="12" id="KW-0175">Coiled coil</keyword>
<dbReference type="Gene3D" id="2.40.30.10">
    <property type="entry name" value="Translation factors"/>
    <property type="match status" value="2"/>
</dbReference>
<dbReference type="InterPro" id="IPR015760">
    <property type="entry name" value="TIF_IF2"/>
</dbReference>
<organism evidence="14 15">
    <name type="scientific">Candidatus Coatesbacteria bacterium 4484_99</name>
    <dbReference type="NCBI Taxonomy" id="1970774"/>
    <lineage>
        <taxon>Bacteria</taxon>
        <taxon>Candidatus Coatesiibacteriota</taxon>
    </lineage>
</organism>
<dbReference type="InterPro" id="IPR053905">
    <property type="entry name" value="EF-G-like_DII"/>
</dbReference>
<evidence type="ECO:0000256" key="11">
    <source>
        <dbReference type="RuleBase" id="RU000645"/>
    </source>
</evidence>
<feature type="region of interest" description="G-domain" evidence="9">
    <location>
        <begin position="254"/>
        <end position="402"/>
    </location>
</feature>
<dbReference type="CDD" id="cd03702">
    <property type="entry name" value="IF2_mtIF2_II"/>
    <property type="match status" value="1"/>
</dbReference>
<dbReference type="InterPro" id="IPR000178">
    <property type="entry name" value="TF_IF2_bacterial-like"/>
</dbReference>
<dbReference type="Gene3D" id="3.40.50.10050">
    <property type="entry name" value="Translation initiation factor IF- 2, domain 3"/>
    <property type="match status" value="1"/>
</dbReference>
<dbReference type="EMBL" id="NATQ01000069">
    <property type="protein sequence ID" value="OQX90327.1"/>
    <property type="molecule type" value="Genomic_DNA"/>
</dbReference>
<dbReference type="PANTHER" id="PTHR43381:SF5">
    <property type="entry name" value="TR-TYPE G DOMAIN-CONTAINING PROTEIN"/>
    <property type="match status" value="1"/>
</dbReference>
<evidence type="ECO:0000256" key="12">
    <source>
        <dbReference type="SAM" id="Coils"/>
    </source>
</evidence>
<dbReference type="FunFam" id="3.40.50.10050:FF:000001">
    <property type="entry name" value="Translation initiation factor IF-2"/>
    <property type="match status" value="1"/>
</dbReference>
<evidence type="ECO:0000256" key="9">
    <source>
        <dbReference type="HAMAP-Rule" id="MF_00100"/>
    </source>
</evidence>
<keyword evidence="8 9" id="KW-0342">GTP-binding</keyword>
<comment type="subcellular location">
    <subcellularLocation>
        <location evidence="1 9 11">Cytoplasm</location>
    </subcellularLocation>
</comment>
<dbReference type="InterPro" id="IPR036925">
    <property type="entry name" value="TIF_IF2_dom3_sf"/>
</dbReference>
<dbReference type="InterPro" id="IPR006847">
    <property type="entry name" value="IF2_N"/>
</dbReference>
<evidence type="ECO:0000259" key="13">
    <source>
        <dbReference type="PROSITE" id="PS51722"/>
    </source>
</evidence>
<dbReference type="GO" id="GO:0005829">
    <property type="term" value="C:cytosol"/>
    <property type="evidence" value="ECO:0007669"/>
    <property type="project" value="TreeGrafter"/>
</dbReference>
<dbReference type="InterPro" id="IPR004161">
    <property type="entry name" value="EFTu-like_2"/>
</dbReference>